<keyword evidence="4" id="KW-0805">Transcription regulation</keyword>
<evidence type="ECO:0000256" key="3">
    <source>
        <dbReference type="ARBA" id="ARBA00022969"/>
    </source>
</evidence>
<dbReference type="InterPro" id="IPR036887">
    <property type="entry name" value="HTH_APSES_sf"/>
</dbReference>
<dbReference type="EMBL" id="BAAFSV010000002">
    <property type="protein sequence ID" value="GAB1312755.1"/>
    <property type="molecule type" value="Genomic_DNA"/>
</dbReference>
<dbReference type="Pfam" id="PF04383">
    <property type="entry name" value="KilA-N"/>
    <property type="match status" value="1"/>
</dbReference>
<keyword evidence="7" id="KW-0539">Nucleus</keyword>
<name>A0ABQ0G4Q2_9PEZI</name>
<evidence type="ECO:0000256" key="9">
    <source>
        <dbReference type="SAM" id="MobiDB-lite"/>
    </source>
</evidence>
<organism evidence="11 12">
    <name type="scientific">Madurella fahalii</name>
    <dbReference type="NCBI Taxonomy" id="1157608"/>
    <lineage>
        <taxon>Eukaryota</taxon>
        <taxon>Fungi</taxon>
        <taxon>Dikarya</taxon>
        <taxon>Ascomycota</taxon>
        <taxon>Pezizomycotina</taxon>
        <taxon>Sordariomycetes</taxon>
        <taxon>Sordariomycetidae</taxon>
        <taxon>Sordariales</taxon>
        <taxon>Sordariales incertae sedis</taxon>
        <taxon>Madurella</taxon>
    </lineage>
</organism>
<proteinExistence type="inferred from homology"/>
<evidence type="ECO:0000313" key="12">
    <source>
        <dbReference type="Proteomes" id="UP001628179"/>
    </source>
</evidence>
<dbReference type="SMART" id="SM01252">
    <property type="entry name" value="KilA-N"/>
    <property type="match status" value="1"/>
</dbReference>
<evidence type="ECO:0000259" key="10">
    <source>
        <dbReference type="PROSITE" id="PS51299"/>
    </source>
</evidence>
<dbReference type="InterPro" id="IPR018004">
    <property type="entry name" value="KilA/APSES_HTH"/>
</dbReference>
<keyword evidence="12" id="KW-1185">Reference proteome</keyword>
<feature type="domain" description="HTH APSES-type" evidence="10">
    <location>
        <begin position="27"/>
        <end position="135"/>
    </location>
</feature>
<accession>A0ABQ0G4Q2</accession>
<dbReference type="InterPro" id="IPR003163">
    <property type="entry name" value="Tscrpt_reg_HTH_APSES-type"/>
</dbReference>
<comment type="similarity">
    <text evidence="2">Belongs to the EFG1/PHD1/stuA family.</text>
</comment>
<feature type="region of interest" description="Disordered" evidence="9">
    <location>
        <begin position="1"/>
        <end position="26"/>
    </location>
</feature>
<comment type="caution">
    <text evidence="11">The sequence shown here is derived from an EMBL/GenBank/DDBJ whole genome shotgun (WGS) entry which is preliminary data.</text>
</comment>
<gene>
    <name evidence="11" type="ORF">MFIFM68171_02965</name>
</gene>
<keyword evidence="6" id="KW-0804">Transcription</keyword>
<comment type="subcellular location">
    <subcellularLocation>
        <location evidence="1">Nucleus</location>
    </subcellularLocation>
</comment>
<reference evidence="11 12" key="1">
    <citation type="submission" date="2024-09" db="EMBL/GenBank/DDBJ databases">
        <title>Itraconazole resistance in Madurella fahalii resulting from another homologue of gene encoding cytochrome P450 14-alpha sterol demethylase (CYP51).</title>
        <authorList>
            <person name="Yoshioka I."/>
            <person name="Fahal A.H."/>
            <person name="Kaneko S."/>
            <person name="Yaguchi T."/>
        </authorList>
    </citation>
    <scope>NUCLEOTIDE SEQUENCE [LARGE SCALE GENOMIC DNA]</scope>
    <source>
        <strain evidence="11 12">IFM 68171</strain>
    </source>
</reference>
<evidence type="ECO:0000256" key="5">
    <source>
        <dbReference type="ARBA" id="ARBA00023125"/>
    </source>
</evidence>
<evidence type="ECO:0000256" key="1">
    <source>
        <dbReference type="ARBA" id="ARBA00004123"/>
    </source>
</evidence>
<keyword evidence="5" id="KW-0238">DNA-binding</keyword>
<dbReference type="PANTHER" id="PTHR47792:SF1">
    <property type="entry name" value="PROTEIN SOK2-RELATED"/>
    <property type="match status" value="1"/>
</dbReference>
<evidence type="ECO:0000256" key="8">
    <source>
        <dbReference type="ARBA" id="ARBA00023321"/>
    </source>
</evidence>
<dbReference type="PANTHER" id="PTHR47792">
    <property type="entry name" value="PROTEIN SOK2-RELATED"/>
    <property type="match status" value="1"/>
</dbReference>
<dbReference type="SUPFAM" id="SSF54616">
    <property type="entry name" value="DNA-binding domain of Mlu1-box binding protein MBP1"/>
    <property type="match status" value="1"/>
</dbReference>
<dbReference type="Gene3D" id="3.10.260.10">
    <property type="entry name" value="Transcription regulator HTH, APSES-type DNA-binding domain"/>
    <property type="match status" value="1"/>
</dbReference>
<dbReference type="InterPro" id="IPR029790">
    <property type="entry name" value="EFG1/Phd1/StuA"/>
</dbReference>
<dbReference type="RefSeq" id="XP_070914488.1">
    <property type="nucleotide sequence ID" value="XM_071058387.1"/>
</dbReference>
<dbReference type="Proteomes" id="UP001628179">
    <property type="component" value="Unassembled WGS sequence"/>
</dbReference>
<evidence type="ECO:0000256" key="6">
    <source>
        <dbReference type="ARBA" id="ARBA00023163"/>
    </source>
</evidence>
<evidence type="ECO:0000313" key="11">
    <source>
        <dbReference type="EMBL" id="GAB1312755.1"/>
    </source>
</evidence>
<keyword evidence="8" id="KW-0183">Conidiation</keyword>
<dbReference type="GeneID" id="98173710"/>
<sequence length="151" mass="16532">MTFSNDGKPFNFDSTGQVPPPGAEKAPVTATLWEDEGTLLFHVKVNGVSVTRREDNHMINGSKVLEVSKLSQERKNEILDAEKVRHIVLEAPGEHLVGTWIPYDRALDLANKEGITGILYPLFVYNIGVLLSPAPGPTPGMSISEARKVKL</sequence>
<evidence type="ECO:0000256" key="4">
    <source>
        <dbReference type="ARBA" id="ARBA00023015"/>
    </source>
</evidence>
<keyword evidence="3" id="KW-0749">Sporulation</keyword>
<evidence type="ECO:0000256" key="2">
    <source>
        <dbReference type="ARBA" id="ARBA00007247"/>
    </source>
</evidence>
<dbReference type="PROSITE" id="PS51299">
    <property type="entry name" value="HTH_APSES"/>
    <property type="match status" value="1"/>
</dbReference>
<evidence type="ECO:0000256" key="7">
    <source>
        <dbReference type="ARBA" id="ARBA00023242"/>
    </source>
</evidence>
<protein>
    <recommendedName>
        <fullName evidence="10">HTH APSES-type domain-containing protein</fullName>
    </recommendedName>
</protein>